<dbReference type="EMBL" id="QRBI01000104">
    <property type="protein sequence ID" value="RMC15867.1"/>
    <property type="molecule type" value="Genomic_DNA"/>
</dbReference>
<dbReference type="OrthoDB" id="9395480at2759"/>
<reference evidence="1 2" key="1">
    <citation type="submission" date="2018-07" db="EMBL/GenBank/DDBJ databases">
        <title>A high quality draft genome assembly of the barn swallow (H. rustica rustica).</title>
        <authorList>
            <person name="Formenti G."/>
            <person name="Chiara M."/>
            <person name="Poveda L."/>
            <person name="Francoijs K.-J."/>
            <person name="Bonisoli-Alquati A."/>
            <person name="Canova L."/>
            <person name="Gianfranceschi L."/>
            <person name="Horner D.S."/>
            <person name="Saino N."/>
        </authorList>
    </citation>
    <scope>NUCLEOTIDE SEQUENCE [LARGE SCALE GENOMIC DNA]</scope>
    <source>
        <strain evidence="1">Chelidonia</strain>
        <tissue evidence="1">Blood</tissue>
    </source>
</reference>
<proteinExistence type="predicted"/>
<keyword evidence="2" id="KW-1185">Reference proteome</keyword>
<sequence>MEAHGGEEIHLQPLKEVPDQEDTWWRLLPHRKVVLEQAPGRMCRLMERGVCAGAGLLAGLVMLQRTHSGELFLRSYTLWKETHVGVVHKELQSIGRTHVGKVHGGLSPVGGIPHWSRGRVGEFLP</sequence>
<dbReference type="AlphaFoldDB" id="A0A3M0L9E4"/>
<evidence type="ECO:0000313" key="1">
    <source>
        <dbReference type="EMBL" id="RMC15867.1"/>
    </source>
</evidence>
<protein>
    <submittedName>
        <fullName evidence="1">Uncharacterized protein</fullName>
    </submittedName>
</protein>
<comment type="caution">
    <text evidence="1">The sequence shown here is derived from an EMBL/GenBank/DDBJ whole genome shotgun (WGS) entry which is preliminary data.</text>
</comment>
<organism evidence="1 2">
    <name type="scientific">Hirundo rustica rustica</name>
    <dbReference type="NCBI Taxonomy" id="333673"/>
    <lineage>
        <taxon>Eukaryota</taxon>
        <taxon>Metazoa</taxon>
        <taxon>Chordata</taxon>
        <taxon>Craniata</taxon>
        <taxon>Vertebrata</taxon>
        <taxon>Euteleostomi</taxon>
        <taxon>Archelosauria</taxon>
        <taxon>Archosauria</taxon>
        <taxon>Dinosauria</taxon>
        <taxon>Saurischia</taxon>
        <taxon>Theropoda</taxon>
        <taxon>Coelurosauria</taxon>
        <taxon>Aves</taxon>
        <taxon>Neognathae</taxon>
        <taxon>Neoaves</taxon>
        <taxon>Telluraves</taxon>
        <taxon>Australaves</taxon>
        <taxon>Passeriformes</taxon>
        <taxon>Sylvioidea</taxon>
        <taxon>Hirundinidae</taxon>
        <taxon>Hirundo</taxon>
    </lineage>
</organism>
<name>A0A3M0L9E4_HIRRU</name>
<evidence type="ECO:0000313" key="2">
    <source>
        <dbReference type="Proteomes" id="UP000269221"/>
    </source>
</evidence>
<accession>A0A3M0L9E4</accession>
<gene>
    <name evidence="1" type="ORF">DUI87_08072</name>
</gene>
<dbReference type="Proteomes" id="UP000269221">
    <property type="component" value="Unassembled WGS sequence"/>
</dbReference>